<name>A0ABY4CIV5_9BACL</name>
<sequence length="344" mass="38360">MKVRDARVAAVDWVASRASREAGYMGAYFSGSTVGLPDDTEMSACSDIDVMVVLDLKDLPLKPGKLIHLGVLVEISYLSWHQLSSAEDVLTFYHLAGSFRTDTIIDDPTGHLRSVQREVSRHFAKRAWVRRRCGNVLKSIERGLGSIDPSAPWHDQVTSWLFPTGVTTHLLLVAALRNPTVRLRYLAAQQVLQAYGRMVDYPHLLRLLGCADLSPQRVEMHLNELASTFDAASAVARTPFFFSSDITAAAKQIVIDGSRELIRLGCHREAVFWMVATFARCHKILATDAPELQPLYAPSFEKMVADLGIRSRDDIRQRAKDVCDFLPDLCEVAEEILLANPEVE</sequence>
<protein>
    <recommendedName>
        <fullName evidence="3">Polymerase nucleotidyl transferase domain-containing protein</fullName>
    </recommendedName>
</protein>
<accession>A0ABY4CIV5</accession>
<evidence type="ECO:0000313" key="1">
    <source>
        <dbReference type="EMBL" id="UOF90380.1"/>
    </source>
</evidence>
<evidence type="ECO:0008006" key="3">
    <source>
        <dbReference type="Google" id="ProtNLM"/>
    </source>
</evidence>
<proteinExistence type="predicted"/>
<reference evidence="1" key="1">
    <citation type="submission" date="2021-12" db="EMBL/GenBank/DDBJ databases">
        <title>Alicyclobacillaceae gen. nov., sp. nov., isolated from chalcocite enrichment system.</title>
        <authorList>
            <person name="Jiang Z."/>
        </authorList>
    </citation>
    <scope>NUCLEOTIDE SEQUENCE</scope>
    <source>
        <strain evidence="1">MYW30-H2</strain>
    </source>
</reference>
<dbReference type="RefSeq" id="WP_347437074.1">
    <property type="nucleotide sequence ID" value="NZ_CP089291.1"/>
</dbReference>
<dbReference type="EMBL" id="CP089291">
    <property type="protein sequence ID" value="UOF90380.1"/>
    <property type="molecule type" value="Genomic_DNA"/>
</dbReference>
<dbReference type="Proteomes" id="UP000830167">
    <property type="component" value="Chromosome"/>
</dbReference>
<organism evidence="1 2">
    <name type="scientific">Fodinisporobacter ferrooxydans</name>
    <dbReference type="NCBI Taxonomy" id="2901836"/>
    <lineage>
        <taxon>Bacteria</taxon>
        <taxon>Bacillati</taxon>
        <taxon>Bacillota</taxon>
        <taxon>Bacilli</taxon>
        <taxon>Bacillales</taxon>
        <taxon>Alicyclobacillaceae</taxon>
        <taxon>Fodinisporobacter</taxon>
    </lineage>
</organism>
<keyword evidence="2" id="KW-1185">Reference proteome</keyword>
<gene>
    <name evidence="1" type="ORF">LSG31_21405</name>
</gene>
<evidence type="ECO:0000313" key="2">
    <source>
        <dbReference type="Proteomes" id="UP000830167"/>
    </source>
</evidence>